<reference evidence="1 2" key="1">
    <citation type="submission" date="2018-04" db="EMBL/GenBank/DDBJ databases">
        <title>Novel Campyloabacter and Helicobacter Species and Strains.</title>
        <authorList>
            <person name="Mannion A.J."/>
            <person name="Shen Z."/>
            <person name="Fox J.G."/>
        </authorList>
    </citation>
    <scope>NUCLEOTIDE SEQUENCE [LARGE SCALE GENOMIC DNA]</scope>
    <source>
        <strain evidence="1 2">MIT 98-6070</strain>
    </source>
</reference>
<organism evidence="1 2">
    <name type="scientific">Helicobacter marmotae</name>
    <dbReference type="NCBI Taxonomy" id="152490"/>
    <lineage>
        <taxon>Bacteria</taxon>
        <taxon>Pseudomonadati</taxon>
        <taxon>Campylobacterota</taxon>
        <taxon>Epsilonproteobacteria</taxon>
        <taxon>Campylobacterales</taxon>
        <taxon>Helicobacteraceae</taxon>
        <taxon>Helicobacter</taxon>
    </lineage>
</organism>
<sequence>MASPQVTILVCYHKISPIIANEVLQPILVGAACATKDTQQALESAALEQGIALARDDYVAGGGGNLIA</sequence>
<dbReference type="RefSeq" id="WP_104700334.1">
    <property type="nucleotide sequence ID" value="NZ_FZPP01000026.1"/>
</dbReference>
<dbReference type="OrthoDB" id="5329575at2"/>
<gene>
    <name evidence="1" type="ORF">CQA63_02560</name>
</gene>
<dbReference type="AlphaFoldDB" id="A0A3D8I658"/>
<name>A0A3D8I658_9HELI</name>
<protein>
    <submittedName>
        <fullName evidence="1">Uncharacterized protein</fullName>
    </submittedName>
</protein>
<evidence type="ECO:0000313" key="1">
    <source>
        <dbReference type="EMBL" id="RDU60455.1"/>
    </source>
</evidence>
<dbReference type="Proteomes" id="UP000256599">
    <property type="component" value="Unassembled WGS sequence"/>
</dbReference>
<accession>A0A3D8I658</accession>
<keyword evidence="2" id="KW-1185">Reference proteome</keyword>
<evidence type="ECO:0000313" key="2">
    <source>
        <dbReference type="Proteomes" id="UP000256599"/>
    </source>
</evidence>
<proteinExistence type="predicted"/>
<dbReference type="EMBL" id="NXLR01000003">
    <property type="protein sequence ID" value="RDU60455.1"/>
    <property type="molecule type" value="Genomic_DNA"/>
</dbReference>
<comment type="caution">
    <text evidence="1">The sequence shown here is derived from an EMBL/GenBank/DDBJ whole genome shotgun (WGS) entry which is preliminary data.</text>
</comment>